<dbReference type="AlphaFoldDB" id="F7X5E2"/>
<accession>F7X5E2</accession>
<gene>
    <name evidence="1" type="ordered locus">SM11_chr1305</name>
</gene>
<dbReference type="EMBL" id="CP001830">
    <property type="protein sequence ID" value="AEH78581.1"/>
    <property type="molecule type" value="Genomic_DNA"/>
</dbReference>
<protein>
    <submittedName>
        <fullName evidence="1">Uncharacterized protein</fullName>
    </submittedName>
</protein>
<dbReference type="PATRIC" id="fig|707241.3.peg.1371"/>
<evidence type="ECO:0000313" key="1">
    <source>
        <dbReference type="EMBL" id="AEH78581.1"/>
    </source>
</evidence>
<dbReference type="Proteomes" id="UP000009045">
    <property type="component" value="Chromosome"/>
</dbReference>
<dbReference type="HOGENOM" id="CLU_3205341_0_0_5"/>
<name>F7X5E2_SINMM</name>
<proteinExistence type="predicted"/>
<sequence length="45" mass="4739">MRRSVSDECFFRSVGEDATGGGSVRIGVDAEAIAVSGKEKFSRSS</sequence>
<dbReference type="KEGG" id="smx:SM11_chr1305"/>
<reference evidence="1 2" key="1">
    <citation type="journal article" date="2011" name="J. Biotechnol.">
        <title>The complete genome sequence of the dominant Sinorhizobium meliloti field isolate SM11 extends the S. meliloti pan-genome.</title>
        <authorList>
            <person name="Schneiker-Bekel S."/>
            <person name="Wibberg D."/>
            <person name="Bekel T."/>
            <person name="Blom J."/>
            <person name="Linke B."/>
            <person name="Neuweger H."/>
            <person name="Stiens M."/>
            <person name="Vorholter F.J."/>
            <person name="Weidner S."/>
            <person name="Goesmann A."/>
            <person name="Puhler A."/>
            <person name="Schluter A."/>
        </authorList>
    </citation>
    <scope>NUCLEOTIDE SEQUENCE [LARGE SCALE GENOMIC DNA]</scope>
    <source>
        <strain evidence="1 2">SM11</strain>
    </source>
</reference>
<organism evidence="1 2">
    <name type="scientific">Sinorhizobium meliloti (strain SM11)</name>
    <dbReference type="NCBI Taxonomy" id="707241"/>
    <lineage>
        <taxon>Bacteria</taxon>
        <taxon>Pseudomonadati</taxon>
        <taxon>Pseudomonadota</taxon>
        <taxon>Alphaproteobacteria</taxon>
        <taxon>Hyphomicrobiales</taxon>
        <taxon>Rhizobiaceae</taxon>
        <taxon>Sinorhizobium/Ensifer group</taxon>
        <taxon>Sinorhizobium</taxon>
    </lineage>
</organism>
<evidence type="ECO:0000313" key="2">
    <source>
        <dbReference type="Proteomes" id="UP000009045"/>
    </source>
</evidence>